<name>A0A8I0CM09_9CORY</name>
<keyword evidence="1" id="KW-1133">Transmembrane helix</keyword>
<evidence type="ECO:0000256" key="1">
    <source>
        <dbReference type="SAM" id="Phobius"/>
    </source>
</evidence>
<dbReference type="AlphaFoldDB" id="A0A8I0CM09"/>
<keyword evidence="1" id="KW-0812">Transmembrane</keyword>
<evidence type="ECO:0000313" key="3">
    <source>
        <dbReference type="Proteomes" id="UP000612712"/>
    </source>
</evidence>
<dbReference type="RefSeq" id="WP_125185893.1">
    <property type="nucleotide sequence ID" value="NZ_AENJ01000236.1"/>
</dbReference>
<feature type="transmembrane region" description="Helical" evidence="1">
    <location>
        <begin position="40"/>
        <end position="60"/>
    </location>
</feature>
<comment type="caution">
    <text evidence="2">The sequence shown here is derived from an EMBL/GenBank/DDBJ whole genome shotgun (WGS) entry which is preliminary data.</text>
</comment>
<evidence type="ECO:0000313" key="2">
    <source>
        <dbReference type="EMBL" id="MBB3115199.1"/>
    </source>
</evidence>
<proteinExistence type="predicted"/>
<reference evidence="2" key="1">
    <citation type="submission" date="2020-08" db="EMBL/GenBank/DDBJ databases">
        <title>Sequencing the genomes of 1000 actinobacteria strains.</title>
        <authorList>
            <person name="Klenk H.-P."/>
        </authorList>
    </citation>
    <scope>NUCLEOTIDE SEQUENCE</scope>
    <source>
        <strain evidence="2">DSM 20582</strain>
    </source>
</reference>
<sequence length="65" mass="7401">MDGKKRLILKASQWWATMALGLLVYFAAIRPHLLGRPFSWQSWGEAVLLGTLAGVLFIIYSRPRK</sequence>
<accession>A0A8I0CM09</accession>
<keyword evidence="1" id="KW-0472">Membrane</keyword>
<gene>
    <name evidence="2" type="ORF">FHU32_000387</name>
</gene>
<organism evidence="2 3">
    <name type="scientific">Corynebacterium bovis DSM 20582 = CIP 54.80</name>
    <dbReference type="NCBI Taxonomy" id="927655"/>
    <lineage>
        <taxon>Bacteria</taxon>
        <taxon>Bacillati</taxon>
        <taxon>Actinomycetota</taxon>
        <taxon>Actinomycetes</taxon>
        <taxon>Mycobacteriales</taxon>
        <taxon>Corynebacteriaceae</taxon>
        <taxon>Corynebacterium</taxon>
    </lineage>
</organism>
<feature type="transmembrane region" description="Helical" evidence="1">
    <location>
        <begin position="7"/>
        <end position="28"/>
    </location>
</feature>
<dbReference type="GeneID" id="60808759"/>
<protein>
    <submittedName>
        <fullName evidence="2">Uncharacterized protein</fullName>
    </submittedName>
</protein>
<dbReference type="EMBL" id="JACHWT010000001">
    <property type="protein sequence ID" value="MBB3115199.1"/>
    <property type="molecule type" value="Genomic_DNA"/>
</dbReference>
<dbReference type="Proteomes" id="UP000612712">
    <property type="component" value="Unassembled WGS sequence"/>
</dbReference>